<proteinExistence type="predicted"/>
<dbReference type="Gene3D" id="1.10.10.10">
    <property type="entry name" value="Winged helix-like DNA-binding domain superfamily/Winged helix DNA-binding domain"/>
    <property type="match status" value="1"/>
</dbReference>
<dbReference type="PANTHER" id="PTHR48111:SF40">
    <property type="entry name" value="PHOSPHATE REGULON TRANSCRIPTIONAL REGULATORY PROTEIN PHOB"/>
    <property type="match status" value="1"/>
</dbReference>
<dbReference type="PROSITE" id="PS51755">
    <property type="entry name" value="OMPR_PHOB"/>
    <property type="match status" value="1"/>
</dbReference>
<dbReference type="InterPro" id="IPR001789">
    <property type="entry name" value="Sig_transdc_resp-reg_receiver"/>
</dbReference>
<sequence>MKNRILVADDNQDIRQILQILLTGDGYEVVTACNGEEAIELMDESIGLVILDVEMPKKSGIVVCSEIRQKSFVPILFLTAYGQESDKTMGFSAGGDDYITKPFSNSDLLIRVKALLRRAYQYHSTTQVKVEPTITIGDLVVDLNSTRVILEGKEVSLTTTEYEILRLLITHRKKIFSMEQIYQSIWNDSGQVIGDNAVMVHVRNLRKKIEKDSKNPVYIKTAWGKGYYVD</sequence>
<organism evidence="6 7">
    <name type="scientific">Turicibacter sanguinis</name>
    <dbReference type="NCBI Taxonomy" id="154288"/>
    <lineage>
        <taxon>Bacteria</taxon>
        <taxon>Bacillati</taxon>
        <taxon>Bacillota</taxon>
        <taxon>Erysipelotrichia</taxon>
        <taxon>Erysipelotrichales</taxon>
        <taxon>Turicibacteraceae</taxon>
        <taxon>Turicibacter</taxon>
    </lineage>
</organism>
<dbReference type="SMART" id="SM00862">
    <property type="entry name" value="Trans_reg_C"/>
    <property type="match status" value="1"/>
</dbReference>
<keyword evidence="5" id="KW-0804">Transcription</keyword>
<dbReference type="EMBL" id="WMQE01000022">
    <property type="protein sequence ID" value="MTK21766.1"/>
    <property type="molecule type" value="Genomic_DNA"/>
</dbReference>
<dbReference type="InterPro" id="IPR039420">
    <property type="entry name" value="WalR-like"/>
</dbReference>
<evidence type="ECO:0000256" key="2">
    <source>
        <dbReference type="ARBA" id="ARBA00023012"/>
    </source>
</evidence>
<dbReference type="CDD" id="cd00383">
    <property type="entry name" value="trans_reg_C"/>
    <property type="match status" value="1"/>
</dbReference>
<evidence type="ECO:0000313" key="6">
    <source>
        <dbReference type="EMBL" id="MTK21766.1"/>
    </source>
</evidence>
<dbReference type="InterPro" id="IPR001867">
    <property type="entry name" value="OmpR/PhoB-type_DNA-bd"/>
</dbReference>
<comment type="caution">
    <text evidence="6">The sequence shown here is derived from an EMBL/GenBank/DDBJ whole genome shotgun (WGS) entry which is preliminary data.</text>
</comment>
<dbReference type="FunFam" id="1.10.10.10:FF:000018">
    <property type="entry name" value="DNA-binding response regulator ResD"/>
    <property type="match status" value="1"/>
</dbReference>
<dbReference type="InterPro" id="IPR036388">
    <property type="entry name" value="WH-like_DNA-bd_sf"/>
</dbReference>
<dbReference type="GO" id="GO:0032993">
    <property type="term" value="C:protein-DNA complex"/>
    <property type="evidence" value="ECO:0007669"/>
    <property type="project" value="TreeGrafter"/>
</dbReference>
<keyword evidence="1" id="KW-0597">Phosphoprotein</keyword>
<gene>
    <name evidence="6" type="ORF">GMA92_10080</name>
</gene>
<dbReference type="Gene3D" id="6.10.250.690">
    <property type="match status" value="1"/>
</dbReference>
<dbReference type="FunFam" id="3.40.50.2300:FF:000001">
    <property type="entry name" value="DNA-binding response regulator PhoB"/>
    <property type="match status" value="1"/>
</dbReference>
<evidence type="ECO:0000256" key="4">
    <source>
        <dbReference type="ARBA" id="ARBA00023125"/>
    </source>
</evidence>
<dbReference type="InterPro" id="IPR011006">
    <property type="entry name" value="CheY-like_superfamily"/>
</dbReference>
<dbReference type="GO" id="GO:0005829">
    <property type="term" value="C:cytosol"/>
    <property type="evidence" value="ECO:0007669"/>
    <property type="project" value="TreeGrafter"/>
</dbReference>
<dbReference type="RefSeq" id="WP_006783441.1">
    <property type="nucleotide sequence ID" value="NZ_CABJBH010000012.1"/>
</dbReference>
<protein>
    <submittedName>
        <fullName evidence="6">Response regulator</fullName>
    </submittedName>
</protein>
<keyword evidence="4" id="KW-0238">DNA-binding</keyword>
<evidence type="ECO:0000256" key="3">
    <source>
        <dbReference type="ARBA" id="ARBA00023015"/>
    </source>
</evidence>
<dbReference type="Proteomes" id="UP000487649">
    <property type="component" value="Unassembled WGS sequence"/>
</dbReference>
<dbReference type="Gene3D" id="3.40.50.2300">
    <property type="match status" value="1"/>
</dbReference>
<dbReference type="Pfam" id="PF00072">
    <property type="entry name" value="Response_reg"/>
    <property type="match status" value="1"/>
</dbReference>
<dbReference type="GO" id="GO:0000976">
    <property type="term" value="F:transcription cis-regulatory region binding"/>
    <property type="evidence" value="ECO:0007669"/>
    <property type="project" value="TreeGrafter"/>
</dbReference>
<dbReference type="Pfam" id="PF00486">
    <property type="entry name" value="Trans_reg_C"/>
    <property type="match status" value="1"/>
</dbReference>
<dbReference type="PROSITE" id="PS50110">
    <property type="entry name" value="RESPONSE_REGULATORY"/>
    <property type="match status" value="1"/>
</dbReference>
<dbReference type="GeneID" id="60057555"/>
<dbReference type="OrthoDB" id="9790442at2"/>
<evidence type="ECO:0000256" key="5">
    <source>
        <dbReference type="ARBA" id="ARBA00023163"/>
    </source>
</evidence>
<dbReference type="SUPFAM" id="SSF52172">
    <property type="entry name" value="CheY-like"/>
    <property type="match status" value="1"/>
</dbReference>
<accession>A0A173SY79</accession>
<dbReference type="GO" id="GO:0000156">
    <property type="term" value="F:phosphorelay response regulator activity"/>
    <property type="evidence" value="ECO:0007669"/>
    <property type="project" value="TreeGrafter"/>
</dbReference>
<dbReference type="GO" id="GO:0006355">
    <property type="term" value="P:regulation of DNA-templated transcription"/>
    <property type="evidence" value="ECO:0007669"/>
    <property type="project" value="InterPro"/>
</dbReference>
<dbReference type="SMART" id="SM00448">
    <property type="entry name" value="REC"/>
    <property type="match status" value="1"/>
</dbReference>
<dbReference type="CDD" id="cd17574">
    <property type="entry name" value="REC_OmpR"/>
    <property type="match status" value="1"/>
</dbReference>
<evidence type="ECO:0000256" key="1">
    <source>
        <dbReference type="ARBA" id="ARBA00022553"/>
    </source>
</evidence>
<dbReference type="PANTHER" id="PTHR48111">
    <property type="entry name" value="REGULATOR OF RPOS"/>
    <property type="match status" value="1"/>
</dbReference>
<name>A0A173SY79_9FIRM</name>
<keyword evidence="3" id="KW-0805">Transcription regulation</keyword>
<evidence type="ECO:0000313" key="7">
    <source>
        <dbReference type="Proteomes" id="UP000487649"/>
    </source>
</evidence>
<reference evidence="6 7" key="1">
    <citation type="journal article" date="2019" name="Nat. Med.">
        <title>A library of human gut bacterial isolates paired with longitudinal multiomics data enables mechanistic microbiome research.</title>
        <authorList>
            <person name="Poyet M."/>
            <person name="Groussin M."/>
            <person name="Gibbons S.M."/>
            <person name="Avila-Pacheco J."/>
            <person name="Jiang X."/>
            <person name="Kearney S.M."/>
            <person name="Perrotta A.R."/>
            <person name="Berdy B."/>
            <person name="Zhao S."/>
            <person name="Lieberman T.D."/>
            <person name="Swanson P.K."/>
            <person name="Smith M."/>
            <person name="Roesemann S."/>
            <person name="Alexander J.E."/>
            <person name="Rich S.A."/>
            <person name="Livny J."/>
            <person name="Vlamakis H."/>
            <person name="Clish C."/>
            <person name="Bullock K."/>
            <person name="Deik A."/>
            <person name="Scott J."/>
            <person name="Pierce K.A."/>
            <person name="Xavier R.J."/>
            <person name="Alm E.J."/>
        </authorList>
    </citation>
    <scope>NUCLEOTIDE SEQUENCE [LARGE SCALE GENOMIC DNA]</scope>
    <source>
        <strain evidence="6 7">BIOML-A198</strain>
    </source>
</reference>
<dbReference type="AlphaFoldDB" id="A0A173SY79"/>
<keyword evidence="2" id="KW-0902">Two-component regulatory system</keyword>